<comment type="caution">
    <text evidence="1">The sequence shown here is derived from an EMBL/GenBank/DDBJ whole genome shotgun (WGS) entry which is preliminary data.</text>
</comment>
<proteinExistence type="predicted"/>
<evidence type="ECO:0000313" key="2">
    <source>
        <dbReference type="Proteomes" id="UP000663843"/>
    </source>
</evidence>
<dbReference type="Proteomes" id="UP000663843">
    <property type="component" value="Unassembled WGS sequence"/>
</dbReference>
<dbReference type="AlphaFoldDB" id="A0A8H3HJ42"/>
<dbReference type="EMBL" id="CAJMWT010006575">
    <property type="protein sequence ID" value="CAE6517748.1"/>
    <property type="molecule type" value="Genomic_DNA"/>
</dbReference>
<gene>
    <name evidence="1" type="ORF">RDB_LOCUS161522</name>
</gene>
<sequence>AYLLTSSWNLWQSMSYSYSTDIYFNRGGRPNGILTWLGAENTRNDVRGRPLQRWPNESSYHYFSRWLRTRGLHLGWRMDVFPDAPADRCILWRPVVNGLDLTACSVGFGSSTLDEYRAKEDACGALIEAYRCVRHLSPEFFAYRFANMGFSV</sequence>
<evidence type="ECO:0000313" key="1">
    <source>
        <dbReference type="EMBL" id="CAE6517748.1"/>
    </source>
</evidence>
<protein>
    <submittedName>
        <fullName evidence="1">Uncharacterized protein</fullName>
    </submittedName>
</protein>
<accession>A0A8H3HJ42</accession>
<name>A0A8H3HJ42_9AGAM</name>
<feature type="non-terminal residue" evidence="1">
    <location>
        <position position="1"/>
    </location>
</feature>
<reference evidence="1" key="1">
    <citation type="submission" date="2021-01" db="EMBL/GenBank/DDBJ databases">
        <authorList>
            <person name="Kaushik A."/>
        </authorList>
    </citation>
    <scope>NUCLEOTIDE SEQUENCE</scope>
    <source>
        <strain evidence="1">AG2-2IIIB</strain>
    </source>
</reference>
<organism evidence="1 2">
    <name type="scientific">Rhizoctonia solani</name>
    <dbReference type="NCBI Taxonomy" id="456999"/>
    <lineage>
        <taxon>Eukaryota</taxon>
        <taxon>Fungi</taxon>
        <taxon>Dikarya</taxon>
        <taxon>Basidiomycota</taxon>
        <taxon>Agaricomycotina</taxon>
        <taxon>Agaricomycetes</taxon>
        <taxon>Cantharellales</taxon>
        <taxon>Ceratobasidiaceae</taxon>
        <taxon>Rhizoctonia</taxon>
    </lineage>
</organism>